<keyword evidence="8" id="KW-1185">Reference proteome</keyword>
<feature type="region of interest" description="Disordered" evidence="5">
    <location>
        <begin position="91"/>
        <end position="116"/>
    </location>
</feature>
<feature type="compositionally biased region" description="Basic and acidic residues" evidence="5">
    <location>
        <begin position="105"/>
        <end position="116"/>
    </location>
</feature>
<keyword evidence="1 4" id="KW-0349">Heme</keyword>
<protein>
    <recommendedName>
        <fullName evidence="6">Cytochrome c domain-containing protein</fullName>
    </recommendedName>
</protein>
<organism evidence="7 8">
    <name type="scientific">Durusdinium trenchii</name>
    <dbReference type="NCBI Taxonomy" id="1381693"/>
    <lineage>
        <taxon>Eukaryota</taxon>
        <taxon>Sar</taxon>
        <taxon>Alveolata</taxon>
        <taxon>Dinophyceae</taxon>
        <taxon>Suessiales</taxon>
        <taxon>Symbiodiniaceae</taxon>
        <taxon>Durusdinium</taxon>
    </lineage>
</organism>
<evidence type="ECO:0000256" key="2">
    <source>
        <dbReference type="ARBA" id="ARBA00022723"/>
    </source>
</evidence>
<evidence type="ECO:0000313" key="7">
    <source>
        <dbReference type="EMBL" id="CAK9062578.1"/>
    </source>
</evidence>
<dbReference type="PROSITE" id="PS51007">
    <property type="entry name" value="CYTC"/>
    <property type="match status" value="1"/>
</dbReference>
<dbReference type="SUPFAM" id="SSF46626">
    <property type="entry name" value="Cytochrome c"/>
    <property type="match status" value="1"/>
</dbReference>
<proteinExistence type="predicted"/>
<dbReference type="EMBL" id="CAXAMN010021707">
    <property type="protein sequence ID" value="CAK9062578.1"/>
    <property type="molecule type" value="Genomic_DNA"/>
</dbReference>
<dbReference type="InterPro" id="IPR009056">
    <property type="entry name" value="Cyt_c-like_dom"/>
</dbReference>
<dbReference type="Gene3D" id="1.10.760.10">
    <property type="entry name" value="Cytochrome c-like domain"/>
    <property type="match status" value="1"/>
</dbReference>
<gene>
    <name evidence="7" type="ORF">CCMP2556_LOCUS30768</name>
</gene>
<dbReference type="InterPro" id="IPR036909">
    <property type="entry name" value="Cyt_c-like_dom_sf"/>
</dbReference>
<sequence>MGQAIMSKGRCWLLALLAIGSQITWVPFAPTQLSKSRRKGLLSALGHLTVGASAEPAFDWGQATLVLVLCSALALPARALAPTAEYPDGNPVASDLRLPALPQEEQQRRRTTPREQLKVEQWYKQGKRAFETNCSGCHPISRFVNERNQDQLMTKEYFEKRGGIDESRIQYNIRYGAGNMPGYAADCGDLNDNFAATCSTVVPLSEEKLRDVQDYLLNRVNTDNWQTPP</sequence>
<name>A0ABP0NFN1_9DINO</name>
<feature type="domain" description="Cytochrome c" evidence="6">
    <location>
        <begin position="121"/>
        <end position="220"/>
    </location>
</feature>
<evidence type="ECO:0000259" key="6">
    <source>
        <dbReference type="PROSITE" id="PS51007"/>
    </source>
</evidence>
<keyword evidence="2 4" id="KW-0479">Metal-binding</keyword>
<evidence type="ECO:0000256" key="1">
    <source>
        <dbReference type="ARBA" id="ARBA00022617"/>
    </source>
</evidence>
<reference evidence="7 8" key="1">
    <citation type="submission" date="2024-02" db="EMBL/GenBank/DDBJ databases">
        <authorList>
            <person name="Chen Y."/>
            <person name="Shah S."/>
            <person name="Dougan E. K."/>
            <person name="Thang M."/>
            <person name="Chan C."/>
        </authorList>
    </citation>
    <scope>NUCLEOTIDE SEQUENCE [LARGE SCALE GENOMIC DNA]</scope>
</reference>
<dbReference type="Proteomes" id="UP001642484">
    <property type="component" value="Unassembled WGS sequence"/>
</dbReference>
<accession>A0ABP0NFN1</accession>
<keyword evidence="3 4" id="KW-0408">Iron</keyword>
<evidence type="ECO:0000256" key="4">
    <source>
        <dbReference type="PROSITE-ProRule" id="PRU00433"/>
    </source>
</evidence>
<comment type="caution">
    <text evidence="7">The sequence shown here is derived from an EMBL/GenBank/DDBJ whole genome shotgun (WGS) entry which is preliminary data.</text>
</comment>
<evidence type="ECO:0000256" key="3">
    <source>
        <dbReference type="ARBA" id="ARBA00023004"/>
    </source>
</evidence>
<evidence type="ECO:0000313" key="8">
    <source>
        <dbReference type="Proteomes" id="UP001642484"/>
    </source>
</evidence>
<evidence type="ECO:0000256" key="5">
    <source>
        <dbReference type="SAM" id="MobiDB-lite"/>
    </source>
</evidence>